<gene>
    <name evidence="1" type="ORF">NO2_0040</name>
</gene>
<dbReference type="Proteomes" id="UP000275925">
    <property type="component" value="Unassembled WGS sequence"/>
</dbReference>
<dbReference type="EMBL" id="BGZO01000001">
    <property type="protein sequence ID" value="GBR75359.1"/>
    <property type="molecule type" value="Genomic_DNA"/>
</dbReference>
<name>A0A388TED2_9BACT</name>
<evidence type="ECO:0000313" key="2">
    <source>
        <dbReference type="Proteomes" id="UP000275925"/>
    </source>
</evidence>
<organism evidence="1 2">
    <name type="scientific">Candidatus Termititenax persephonae</name>
    <dbReference type="NCBI Taxonomy" id="2218525"/>
    <lineage>
        <taxon>Bacteria</taxon>
        <taxon>Bacillati</taxon>
        <taxon>Candidatus Margulisiibacteriota</taxon>
        <taxon>Candidatus Termititenacia</taxon>
        <taxon>Candidatus Termititenacales</taxon>
        <taxon>Candidatus Termititenacaceae</taxon>
        <taxon>Candidatus Termititenax</taxon>
    </lineage>
</organism>
<evidence type="ECO:0000313" key="1">
    <source>
        <dbReference type="EMBL" id="GBR75359.1"/>
    </source>
</evidence>
<comment type="caution">
    <text evidence="1">The sequence shown here is derived from an EMBL/GenBank/DDBJ whole genome shotgun (WGS) entry which is preliminary data.</text>
</comment>
<reference evidence="1 2" key="1">
    <citation type="journal article" date="2019" name="ISME J.">
        <title>Genome analyses of uncultured TG2/ZB3 bacteria in 'Margulisbacteria' specifically attached to ectosymbiotic spirochetes of protists in the termite gut.</title>
        <authorList>
            <person name="Utami Y.D."/>
            <person name="Kuwahara H."/>
            <person name="Igai K."/>
            <person name="Murakami T."/>
            <person name="Sugaya K."/>
            <person name="Morikawa T."/>
            <person name="Nagura Y."/>
            <person name="Yuki M."/>
            <person name="Deevong P."/>
            <person name="Inoue T."/>
            <person name="Kihara K."/>
            <person name="Lo N."/>
            <person name="Yamada A."/>
            <person name="Ohkuma M."/>
            <person name="Hongoh Y."/>
        </authorList>
    </citation>
    <scope>NUCLEOTIDE SEQUENCE [LARGE SCALE GENOMIC DNA]</scope>
    <source>
        <strain evidence="1">NkOx7-02</strain>
    </source>
</reference>
<dbReference type="AlphaFoldDB" id="A0A388TED2"/>
<sequence>MDEYEGTNDVTFIYGDEKKGLKHIEDKHGKDVIPKVVDAVVYGEIKKYVRAKKTIHLEKDGYEAVLSLDEYGKKKTWLLTGWEIND</sequence>
<proteinExistence type="predicted"/>
<protein>
    <submittedName>
        <fullName evidence="1">Uncharacterized protein</fullName>
    </submittedName>
</protein>
<keyword evidence="2" id="KW-1185">Reference proteome</keyword>
<accession>A0A388TED2</accession>